<comment type="caution">
    <text evidence="6">The sequence shown here is derived from an EMBL/GenBank/DDBJ whole genome shotgun (WGS) entry which is preliminary data.</text>
</comment>
<accession>A0ABX5GYG1</accession>
<feature type="domain" description="Calx-beta" evidence="4">
    <location>
        <begin position="75"/>
        <end position="150"/>
    </location>
</feature>
<dbReference type="PROSITE" id="PS51257">
    <property type="entry name" value="PROKAR_LIPOPROTEIN"/>
    <property type="match status" value="1"/>
</dbReference>
<protein>
    <submittedName>
        <fullName evidence="6">DUF1566 domain-containing protein</fullName>
    </submittedName>
</protein>
<dbReference type="RefSeq" id="WP_045152831.1">
    <property type="nucleotide sequence ID" value="NZ_JZSW01000007.1"/>
</dbReference>
<name>A0ABX5GYG1_PHOAN</name>
<dbReference type="Pfam" id="PF03160">
    <property type="entry name" value="Calx-beta"/>
    <property type="match status" value="1"/>
</dbReference>
<feature type="domain" description="Lcl C-terminal" evidence="5">
    <location>
        <begin position="354"/>
        <end position="536"/>
    </location>
</feature>
<dbReference type="InterPro" id="IPR038081">
    <property type="entry name" value="CalX-like_sf"/>
</dbReference>
<dbReference type="Pfam" id="PF07603">
    <property type="entry name" value="Lcl_C"/>
    <property type="match status" value="1"/>
</dbReference>
<proteinExistence type="predicted"/>
<organism evidence="6 7">
    <name type="scientific">Photobacterium angustum</name>
    <dbReference type="NCBI Taxonomy" id="661"/>
    <lineage>
        <taxon>Bacteria</taxon>
        <taxon>Pseudomonadati</taxon>
        <taxon>Pseudomonadota</taxon>
        <taxon>Gammaproteobacteria</taxon>
        <taxon>Vibrionales</taxon>
        <taxon>Vibrionaceae</taxon>
        <taxon>Photobacterium</taxon>
    </lineage>
</organism>
<keyword evidence="2" id="KW-0677">Repeat</keyword>
<sequence length="540" mass="58911">MSVYKKISKTVLSVAISTVLLGCGGGGDDDLKEPKSDKEVINPPAPDGDTEIQLTLPETITLQEPKEGVNTIDFEIKIDTPAPYNFDIDYELIDGSASQSGDHKNFSKSEQKITFLEGQNTAKGRINLHQNNVYESETNFFIKIKSVNDEIGTSKITFDDEEKSIVTIRNTTHKPTITVPLAFQTMVEGVTDNLTFVVDNYSSSDITLSLQITGSVSNSDYIFNNDKGLEVTLPAYTNSLSVPITINNDALPEGGEKLTFTIASVIGAETDEDNNKVDIFIPGSYGLNDSGVLTFFNGSTFDNKSSPLNYPNQDAKYGNDSVKNNTPAHGGFSFVKLDVNGNTLNPSATNFACIKDSRTGLYVEVKTSPTNPALSESMFNWRSSNYTYNWYEKDSKLNGGSAGAVGDAVKEGDVEKGWLYNDHCAFLLPKAGETKPKNCNTHEYLAELNRRAMCGVNDWRLPTPSEIRSVYNYAPTVEAGSIDYFPNILDPNNRSSTVLTASTSVDNTGSAWCFDLADGSNKLCHKGLANMIIAVRDGEQ</sequence>
<dbReference type="SUPFAM" id="SSF141072">
    <property type="entry name" value="CalX-like"/>
    <property type="match status" value="2"/>
</dbReference>
<dbReference type="Proteomes" id="UP000240989">
    <property type="component" value="Unassembled WGS sequence"/>
</dbReference>
<evidence type="ECO:0000259" key="5">
    <source>
        <dbReference type="Pfam" id="PF07603"/>
    </source>
</evidence>
<keyword evidence="7" id="KW-1185">Reference proteome</keyword>
<evidence type="ECO:0000313" key="6">
    <source>
        <dbReference type="EMBL" id="PSX03934.1"/>
    </source>
</evidence>
<evidence type="ECO:0000256" key="1">
    <source>
        <dbReference type="ARBA" id="ARBA00022729"/>
    </source>
</evidence>
<reference evidence="6 7" key="1">
    <citation type="submission" date="2018-01" db="EMBL/GenBank/DDBJ databases">
        <title>Whole genome sequencing of Histamine producing bacteria.</title>
        <authorList>
            <person name="Butler K."/>
        </authorList>
    </citation>
    <scope>NUCLEOTIDE SEQUENCE [LARGE SCALE GENOMIC DNA]</scope>
    <source>
        <strain evidence="6 7">A6-1</strain>
    </source>
</reference>
<evidence type="ECO:0000256" key="3">
    <source>
        <dbReference type="ARBA" id="ARBA00022837"/>
    </source>
</evidence>
<keyword evidence="1" id="KW-0732">Signal</keyword>
<dbReference type="InterPro" id="IPR003644">
    <property type="entry name" value="Calx_beta"/>
</dbReference>
<keyword evidence="3" id="KW-0106">Calcium</keyword>
<dbReference type="EMBL" id="PYOU01000027">
    <property type="protein sequence ID" value="PSX03934.1"/>
    <property type="molecule type" value="Genomic_DNA"/>
</dbReference>
<evidence type="ECO:0000313" key="7">
    <source>
        <dbReference type="Proteomes" id="UP000240989"/>
    </source>
</evidence>
<dbReference type="Gene3D" id="2.60.40.2030">
    <property type="match status" value="2"/>
</dbReference>
<evidence type="ECO:0000256" key="2">
    <source>
        <dbReference type="ARBA" id="ARBA00022737"/>
    </source>
</evidence>
<evidence type="ECO:0000259" key="4">
    <source>
        <dbReference type="Pfam" id="PF03160"/>
    </source>
</evidence>
<dbReference type="InterPro" id="IPR011460">
    <property type="entry name" value="Lcl_C"/>
</dbReference>
<gene>
    <name evidence="6" type="ORF">C0W27_20785</name>
</gene>